<keyword evidence="2" id="KW-1185">Reference proteome</keyword>
<comment type="caution">
    <text evidence="1">The sequence shown here is derived from an EMBL/GenBank/DDBJ whole genome shotgun (WGS) entry which is preliminary data.</text>
</comment>
<proteinExistence type="predicted"/>
<accession>A0ABN7VDV8</accession>
<feature type="non-terminal residue" evidence="1">
    <location>
        <position position="1"/>
    </location>
</feature>
<gene>
    <name evidence="1" type="ORF">GMARGA_LOCUS17557</name>
</gene>
<protein>
    <submittedName>
        <fullName evidence="1">9116_t:CDS:1</fullName>
    </submittedName>
</protein>
<dbReference type="EMBL" id="CAJVQB010013360">
    <property type="protein sequence ID" value="CAG8761686.1"/>
    <property type="molecule type" value="Genomic_DNA"/>
</dbReference>
<sequence>EVTLQNIKNKSQIIDESMKSSWKWLKHINGKETGECPNCPNRTNTRTLRT</sequence>
<reference evidence="1 2" key="1">
    <citation type="submission" date="2021-06" db="EMBL/GenBank/DDBJ databases">
        <authorList>
            <person name="Kallberg Y."/>
            <person name="Tangrot J."/>
            <person name="Rosling A."/>
        </authorList>
    </citation>
    <scope>NUCLEOTIDE SEQUENCE [LARGE SCALE GENOMIC DNA]</scope>
    <source>
        <strain evidence="1 2">120-4 pot B 10/14</strain>
    </source>
</reference>
<evidence type="ECO:0000313" key="2">
    <source>
        <dbReference type="Proteomes" id="UP000789901"/>
    </source>
</evidence>
<dbReference type="Proteomes" id="UP000789901">
    <property type="component" value="Unassembled WGS sequence"/>
</dbReference>
<organism evidence="1 2">
    <name type="scientific">Gigaspora margarita</name>
    <dbReference type="NCBI Taxonomy" id="4874"/>
    <lineage>
        <taxon>Eukaryota</taxon>
        <taxon>Fungi</taxon>
        <taxon>Fungi incertae sedis</taxon>
        <taxon>Mucoromycota</taxon>
        <taxon>Glomeromycotina</taxon>
        <taxon>Glomeromycetes</taxon>
        <taxon>Diversisporales</taxon>
        <taxon>Gigasporaceae</taxon>
        <taxon>Gigaspora</taxon>
    </lineage>
</organism>
<name>A0ABN7VDV8_GIGMA</name>
<evidence type="ECO:0000313" key="1">
    <source>
        <dbReference type="EMBL" id="CAG8761686.1"/>
    </source>
</evidence>